<keyword evidence="9" id="KW-1185">Reference proteome</keyword>
<evidence type="ECO:0000259" key="7">
    <source>
        <dbReference type="PROSITE" id="PS50103"/>
    </source>
</evidence>
<evidence type="ECO:0000256" key="6">
    <source>
        <dbReference type="SAM" id="MobiDB-lite"/>
    </source>
</evidence>
<feature type="compositionally biased region" description="Gly residues" evidence="6">
    <location>
        <begin position="55"/>
        <end position="64"/>
    </location>
</feature>
<evidence type="ECO:0000256" key="2">
    <source>
        <dbReference type="ARBA" id="ARBA00022737"/>
    </source>
</evidence>
<evidence type="ECO:0000256" key="4">
    <source>
        <dbReference type="ARBA" id="ARBA00022833"/>
    </source>
</evidence>
<keyword evidence="3 5" id="KW-0863">Zinc-finger</keyword>
<gene>
    <name evidence="8" type="ORF">BS47DRAFT_1287954</name>
</gene>
<organism evidence="8 9">
    <name type="scientific">Hydnum rufescens UP504</name>
    <dbReference type="NCBI Taxonomy" id="1448309"/>
    <lineage>
        <taxon>Eukaryota</taxon>
        <taxon>Fungi</taxon>
        <taxon>Dikarya</taxon>
        <taxon>Basidiomycota</taxon>
        <taxon>Agaricomycotina</taxon>
        <taxon>Agaricomycetes</taxon>
        <taxon>Cantharellales</taxon>
        <taxon>Hydnaceae</taxon>
        <taxon>Hydnum</taxon>
    </lineage>
</organism>
<feature type="zinc finger region" description="C3H1-type" evidence="5">
    <location>
        <begin position="80"/>
        <end position="108"/>
    </location>
</feature>
<dbReference type="GO" id="GO:0008270">
    <property type="term" value="F:zinc ion binding"/>
    <property type="evidence" value="ECO:0007669"/>
    <property type="project" value="UniProtKB-KW"/>
</dbReference>
<feature type="compositionally biased region" description="Pro residues" evidence="6">
    <location>
        <begin position="157"/>
        <end position="166"/>
    </location>
</feature>
<keyword evidence="2" id="KW-0677">Repeat</keyword>
<evidence type="ECO:0000313" key="9">
    <source>
        <dbReference type="Proteomes" id="UP000886523"/>
    </source>
</evidence>
<feature type="compositionally biased region" description="Low complexity" evidence="6">
    <location>
        <begin position="27"/>
        <end position="40"/>
    </location>
</feature>
<dbReference type="SUPFAM" id="SSF90229">
    <property type="entry name" value="CCCH zinc finger"/>
    <property type="match status" value="2"/>
</dbReference>
<dbReference type="InterPro" id="IPR036855">
    <property type="entry name" value="Znf_CCCH_sf"/>
</dbReference>
<dbReference type="PROSITE" id="PS50103">
    <property type="entry name" value="ZF_C3H1"/>
    <property type="match status" value="2"/>
</dbReference>
<keyword evidence="4 5" id="KW-0862">Zinc</keyword>
<dbReference type="OrthoDB" id="410307at2759"/>
<evidence type="ECO:0000313" key="8">
    <source>
        <dbReference type="EMBL" id="KAF9519908.1"/>
    </source>
</evidence>
<feature type="compositionally biased region" description="Pro residues" evidence="6">
    <location>
        <begin position="41"/>
        <end position="50"/>
    </location>
</feature>
<proteinExistence type="predicted"/>
<dbReference type="PANTHER" id="PTHR12547">
    <property type="entry name" value="CCCH ZINC FINGER/TIS11-RELATED"/>
    <property type="match status" value="1"/>
</dbReference>
<comment type="caution">
    <text evidence="8">The sequence shown here is derived from an EMBL/GenBank/DDBJ whole genome shotgun (WGS) entry which is preliminary data.</text>
</comment>
<dbReference type="EMBL" id="MU128915">
    <property type="protein sequence ID" value="KAF9519908.1"/>
    <property type="molecule type" value="Genomic_DNA"/>
</dbReference>
<evidence type="ECO:0000256" key="5">
    <source>
        <dbReference type="PROSITE-ProRule" id="PRU00723"/>
    </source>
</evidence>
<reference evidence="8" key="1">
    <citation type="journal article" date="2020" name="Nat. Commun.">
        <title>Large-scale genome sequencing of mycorrhizal fungi provides insights into the early evolution of symbiotic traits.</title>
        <authorList>
            <person name="Miyauchi S."/>
            <person name="Kiss E."/>
            <person name="Kuo A."/>
            <person name="Drula E."/>
            <person name="Kohler A."/>
            <person name="Sanchez-Garcia M."/>
            <person name="Morin E."/>
            <person name="Andreopoulos B."/>
            <person name="Barry K.W."/>
            <person name="Bonito G."/>
            <person name="Buee M."/>
            <person name="Carver A."/>
            <person name="Chen C."/>
            <person name="Cichocki N."/>
            <person name="Clum A."/>
            <person name="Culley D."/>
            <person name="Crous P.W."/>
            <person name="Fauchery L."/>
            <person name="Girlanda M."/>
            <person name="Hayes R.D."/>
            <person name="Keri Z."/>
            <person name="LaButti K."/>
            <person name="Lipzen A."/>
            <person name="Lombard V."/>
            <person name="Magnuson J."/>
            <person name="Maillard F."/>
            <person name="Murat C."/>
            <person name="Nolan M."/>
            <person name="Ohm R.A."/>
            <person name="Pangilinan J."/>
            <person name="Pereira M.F."/>
            <person name="Perotto S."/>
            <person name="Peter M."/>
            <person name="Pfister S."/>
            <person name="Riley R."/>
            <person name="Sitrit Y."/>
            <person name="Stielow J.B."/>
            <person name="Szollosi G."/>
            <person name="Zifcakova L."/>
            <person name="Stursova M."/>
            <person name="Spatafora J.W."/>
            <person name="Tedersoo L."/>
            <person name="Vaario L.M."/>
            <person name="Yamada A."/>
            <person name="Yan M."/>
            <person name="Wang P."/>
            <person name="Xu J."/>
            <person name="Bruns T."/>
            <person name="Baldrian P."/>
            <person name="Vilgalys R."/>
            <person name="Dunand C."/>
            <person name="Henrissat B."/>
            <person name="Grigoriev I.V."/>
            <person name="Hibbett D."/>
            <person name="Nagy L.G."/>
            <person name="Martin F.M."/>
        </authorList>
    </citation>
    <scope>NUCLEOTIDE SEQUENCE</scope>
    <source>
        <strain evidence="8">UP504</strain>
    </source>
</reference>
<feature type="domain" description="C3H1-type" evidence="7">
    <location>
        <begin position="124"/>
        <end position="152"/>
    </location>
</feature>
<feature type="region of interest" description="Disordered" evidence="6">
    <location>
        <begin position="14"/>
        <end position="75"/>
    </location>
</feature>
<dbReference type="GO" id="GO:0003729">
    <property type="term" value="F:mRNA binding"/>
    <property type="evidence" value="ECO:0007669"/>
    <property type="project" value="InterPro"/>
</dbReference>
<feature type="zinc finger region" description="C3H1-type" evidence="5">
    <location>
        <begin position="124"/>
        <end position="152"/>
    </location>
</feature>
<dbReference type="InterPro" id="IPR000571">
    <property type="entry name" value="Znf_CCCH"/>
</dbReference>
<dbReference type="PANTHER" id="PTHR12547:SF18">
    <property type="entry name" value="PROTEIN TIS11"/>
    <property type="match status" value="1"/>
</dbReference>
<feature type="domain" description="C3H1-type" evidence="7">
    <location>
        <begin position="80"/>
        <end position="108"/>
    </location>
</feature>
<keyword evidence="1 5" id="KW-0479">Metal-binding</keyword>
<feature type="region of interest" description="Disordered" evidence="6">
    <location>
        <begin position="157"/>
        <end position="243"/>
    </location>
</feature>
<sequence>MYAQEAQNALYARYNTGHSPQGGPGGAPVTPGGTATSPYGAPSPYPPPPQQGLVHPGGVGGVAGDPGANGPSANNRKLGLYKTELCRSWEEKGSCRYGPKCQFAHGEEEIRKVARHPKACFIPPYKTEICRTFWVSGSCPYGKRCCFIHTELPAPGAPGNPNPPAPGSTESRAAPNGTGPVTASVTPVSGATSPDGNSPGATHNRSTSTGSDPSDQPSSLLARISAKRGSEVSTRWVPEQKSH</sequence>
<name>A0A9P6E1U8_9AGAM</name>
<dbReference type="FunFam" id="4.10.1000.10:FF:000001">
    <property type="entry name" value="zinc finger CCCH domain-containing protein 15-like"/>
    <property type="match status" value="1"/>
</dbReference>
<dbReference type="InterPro" id="IPR045877">
    <property type="entry name" value="ZFP36-like"/>
</dbReference>
<accession>A0A9P6E1U8</accession>
<protein>
    <recommendedName>
        <fullName evidence="7">C3H1-type domain-containing protein</fullName>
    </recommendedName>
</protein>
<dbReference type="Proteomes" id="UP000886523">
    <property type="component" value="Unassembled WGS sequence"/>
</dbReference>
<dbReference type="Gene3D" id="4.10.1000.10">
    <property type="entry name" value="Zinc finger, CCCH-type"/>
    <property type="match status" value="2"/>
</dbReference>
<dbReference type="SMART" id="SM00356">
    <property type="entry name" value="ZnF_C3H1"/>
    <property type="match status" value="2"/>
</dbReference>
<feature type="compositionally biased region" description="Polar residues" evidence="6">
    <location>
        <begin position="179"/>
        <end position="219"/>
    </location>
</feature>
<dbReference type="Pfam" id="PF00642">
    <property type="entry name" value="zf-CCCH"/>
    <property type="match status" value="2"/>
</dbReference>
<evidence type="ECO:0000256" key="3">
    <source>
        <dbReference type="ARBA" id="ARBA00022771"/>
    </source>
</evidence>
<dbReference type="AlphaFoldDB" id="A0A9P6E1U8"/>
<evidence type="ECO:0000256" key="1">
    <source>
        <dbReference type="ARBA" id="ARBA00022723"/>
    </source>
</evidence>